<dbReference type="STRING" id="754436.JCM19237_2384"/>
<reference evidence="1 2" key="1">
    <citation type="journal article" date="2014" name="Genome Announc.">
        <title>Draft Genome Sequences of Two Vibrionaceae Species, Vibrio ponticus C121 and Photobacterium aphoticum C119, Isolated as Coral Reef Microbiota.</title>
        <authorList>
            <person name="Al-saari N."/>
            <person name="Meirelles P.M."/>
            <person name="Mino S."/>
            <person name="Suda W."/>
            <person name="Oshima K."/>
            <person name="Hattori M."/>
            <person name="Ohkuma M."/>
            <person name="Thompson F.L."/>
            <person name="Gomez-Gil B."/>
            <person name="Sawabe T."/>
            <person name="Sawabe T."/>
        </authorList>
    </citation>
    <scope>NUCLEOTIDE SEQUENCE [LARGE SCALE GENOMIC DNA]</scope>
    <source>
        <strain evidence="1 2">JCM 19237</strain>
    </source>
</reference>
<gene>
    <name evidence="1" type="ORF">JCM19237_2384</name>
</gene>
<dbReference type="eggNOG" id="ENOG50325B4">
    <property type="taxonomic scope" value="Bacteria"/>
</dbReference>
<name>A0A090QPQ2_9GAMM</name>
<organism evidence="1 2">
    <name type="scientific">Photobacterium aphoticum</name>
    <dbReference type="NCBI Taxonomy" id="754436"/>
    <lineage>
        <taxon>Bacteria</taxon>
        <taxon>Pseudomonadati</taxon>
        <taxon>Pseudomonadota</taxon>
        <taxon>Gammaproteobacteria</taxon>
        <taxon>Vibrionales</taxon>
        <taxon>Vibrionaceae</taxon>
        <taxon>Photobacterium</taxon>
    </lineage>
</organism>
<proteinExistence type="predicted"/>
<comment type="caution">
    <text evidence="1">The sequence shown here is derived from an EMBL/GenBank/DDBJ whole genome shotgun (WGS) entry which is preliminary data.</text>
</comment>
<evidence type="ECO:0000313" key="1">
    <source>
        <dbReference type="EMBL" id="GAL04233.1"/>
    </source>
</evidence>
<protein>
    <submittedName>
        <fullName evidence="1">Uncharacterized protein</fullName>
    </submittedName>
</protein>
<evidence type="ECO:0000313" key="2">
    <source>
        <dbReference type="Proteomes" id="UP000029227"/>
    </source>
</evidence>
<dbReference type="AlphaFoldDB" id="A0A090QPQ2"/>
<accession>A0A090QPQ2</accession>
<dbReference type="EMBL" id="BBMN01000003">
    <property type="protein sequence ID" value="GAL04233.1"/>
    <property type="molecule type" value="Genomic_DNA"/>
</dbReference>
<dbReference type="Proteomes" id="UP000029227">
    <property type="component" value="Unassembled WGS sequence"/>
</dbReference>
<sequence length="94" mass="11358">MHNKTTQIDQHQDDLTIRVVYYIPQTLRLDYENRYFEYAFSQRTPNSYIITNDKMDIKLSLHRFFALDDQCTLLFRSPERQSFANMSLICRAQN</sequence>